<proteinExistence type="predicted"/>
<dbReference type="PROSITE" id="PS50235">
    <property type="entry name" value="USP_3"/>
    <property type="match status" value="1"/>
</dbReference>
<dbReference type="Pfam" id="PF00443">
    <property type="entry name" value="UCH"/>
    <property type="match status" value="2"/>
</dbReference>
<keyword evidence="3" id="KW-0378">Hydrolase</keyword>
<dbReference type="Gene3D" id="3.90.70.10">
    <property type="entry name" value="Cysteine proteinases"/>
    <property type="match status" value="2"/>
</dbReference>
<accession>A0A7J5X7B1</accession>
<feature type="region of interest" description="Disordered" evidence="4">
    <location>
        <begin position="196"/>
        <end position="215"/>
    </location>
</feature>
<evidence type="ECO:0000259" key="5">
    <source>
        <dbReference type="PROSITE" id="PS50235"/>
    </source>
</evidence>
<evidence type="ECO:0000313" key="7">
    <source>
        <dbReference type="Proteomes" id="UP000518266"/>
    </source>
</evidence>
<gene>
    <name evidence="6" type="ORF">F7725_026527</name>
</gene>
<comment type="catalytic activity">
    <reaction evidence="1">
        <text>Thiol-dependent hydrolysis of ester, thioester, amide, peptide and isopeptide bonds formed by the C-terminal Gly of ubiquitin (a 76-residue protein attached to proteins as an intracellular targeting signal).</text>
        <dbReference type="EC" id="3.4.19.12"/>
    </reaction>
</comment>
<dbReference type="EC" id="3.4.19.12" evidence="2"/>
<keyword evidence="7" id="KW-1185">Reference proteome</keyword>
<evidence type="ECO:0000256" key="3">
    <source>
        <dbReference type="ARBA" id="ARBA00022801"/>
    </source>
</evidence>
<dbReference type="AlphaFoldDB" id="A0A7J5X7B1"/>
<evidence type="ECO:0000256" key="2">
    <source>
        <dbReference type="ARBA" id="ARBA00012759"/>
    </source>
</evidence>
<dbReference type="Proteomes" id="UP000518266">
    <property type="component" value="Unassembled WGS sequence"/>
</dbReference>
<dbReference type="OrthoDB" id="292964at2759"/>
<dbReference type="InterPro" id="IPR001394">
    <property type="entry name" value="Peptidase_C19_UCH"/>
</dbReference>
<dbReference type="InterPro" id="IPR050185">
    <property type="entry name" value="Ub_carboxyl-term_hydrolase"/>
</dbReference>
<organism evidence="6 7">
    <name type="scientific">Dissostichus mawsoni</name>
    <name type="common">Antarctic cod</name>
    <dbReference type="NCBI Taxonomy" id="36200"/>
    <lineage>
        <taxon>Eukaryota</taxon>
        <taxon>Metazoa</taxon>
        <taxon>Chordata</taxon>
        <taxon>Craniata</taxon>
        <taxon>Vertebrata</taxon>
        <taxon>Euteleostomi</taxon>
        <taxon>Actinopterygii</taxon>
        <taxon>Neopterygii</taxon>
        <taxon>Teleostei</taxon>
        <taxon>Neoteleostei</taxon>
        <taxon>Acanthomorphata</taxon>
        <taxon>Eupercaria</taxon>
        <taxon>Perciformes</taxon>
        <taxon>Notothenioidei</taxon>
        <taxon>Nototheniidae</taxon>
        <taxon>Dissostichus</taxon>
    </lineage>
</organism>
<evidence type="ECO:0000256" key="4">
    <source>
        <dbReference type="SAM" id="MobiDB-lite"/>
    </source>
</evidence>
<dbReference type="GO" id="GO:0004843">
    <property type="term" value="F:cysteine-type deubiquitinase activity"/>
    <property type="evidence" value="ECO:0007669"/>
    <property type="project" value="UniProtKB-EC"/>
</dbReference>
<evidence type="ECO:0000256" key="1">
    <source>
        <dbReference type="ARBA" id="ARBA00000707"/>
    </source>
</evidence>
<comment type="caution">
    <text evidence="6">The sequence shown here is derived from an EMBL/GenBank/DDBJ whole genome shotgun (WGS) entry which is preliminary data.</text>
</comment>
<sequence length="328" mass="36733">MLKQTSEDAVSQLAHLQGWTGPALFPQPDQKGSVVEVFLPGLWVTLHILCINTFVLHTLQCEGSLRQVSLTEFSRTLASKLAADSSITVPVLPRLNSSFYQETGLTNLSKERTNTISCGHVWKMREKAAALRRGCRAGTDQECVEMWLGRSSSCAPVEARSVLCSILPQFNNYSQQDAQELLLFLLNALHDDLNKHKMHSSKRPRQDQKRNCVPPAGGSTIVSHLFEGQLAYMTLCMHCDHQTHSTQTFTVLSLPLPTDINKCSIQNHIGHLNMGHYTALCHNALTRTWHCFDDSAVREVQDSLVQSPNAYMLLYSRKPFQKPNIHGL</sequence>
<dbReference type="InterPro" id="IPR028889">
    <property type="entry name" value="USP"/>
</dbReference>
<name>A0A7J5X7B1_DISMA</name>
<dbReference type="InterPro" id="IPR038765">
    <property type="entry name" value="Papain-like_cys_pep_sf"/>
</dbReference>
<dbReference type="GO" id="GO:0016579">
    <property type="term" value="P:protein deubiquitination"/>
    <property type="evidence" value="ECO:0007669"/>
    <property type="project" value="InterPro"/>
</dbReference>
<dbReference type="SUPFAM" id="SSF54001">
    <property type="entry name" value="Cysteine proteinases"/>
    <property type="match status" value="1"/>
</dbReference>
<reference evidence="6 7" key="1">
    <citation type="submission" date="2020-03" db="EMBL/GenBank/DDBJ databases">
        <title>Dissostichus mawsoni Genome sequencing and assembly.</title>
        <authorList>
            <person name="Park H."/>
        </authorList>
    </citation>
    <scope>NUCLEOTIDE SEQUENCE [LARGE SCALE GENOMIC DNA]</scope>
    <source>
        <strain evidence="6">DM0001</strain>
        <tissue evidence="6">Muscle</tissue>
    </source>
</reference>
<protein>
    <recommendedName>
        <fullName evidence="2">ubiquitinyl hydrolase 1</fullName>
        <ecNumber evidence="2">3.4.19.12</ecNumber>
    </recommendedName>
</protein>
<dbReference type="EMBL" id="JAAKFY010000027">
    <property type="protein sequence ID" value="KAF3832862.1"/>
    <property type="molecule type" value="Genomic_DNA"/>
</dbReference>
<evidence type="ECO:0000313" key="6">
    <source>
        <dbReference type="EMBL" id="KAF3832862.1"/>
    </source>
</evidence>
<feature type="domain" description="USP" evidence="5">
    <location>
        <begin position="103"/>
        <end position="328"/>
    </location>
</feature>
<dbReference type="PANTHER" id="PTHR21646">
    <property type="entry name" value="UBIQUITIN CARBOXYL-TERMINAL HYDROLASE"/>
    <property type="match status" value="1"/>
</dbReference>